<dbReference type="InterPro" id="IPR037883">
    <property type="entry name" value="Knr4/Smi1-like_sf"/>
</dbReference>
<dbReference type="Proteomes" id="UP000546642">
    <property type="component" value="Unassembled WGS sequence"/>
</dbReference>
<evidence type="ECO:0000313" key="1">
    <source>
        <dbReference type="EMBL" id="MBB6170432.1"/>
    </source>
</evidence>
<evidence type="ECO:0008006" key="3">
    <source>
        <dbReference type="Google" id="ProtNLM"/>
    </source>
</evidence>
<name>A0A7X0D3P7_9ACTN</name>
<comment type="caution">
    <text evidence="1">The sequence shown here is derived from an EMBL/GenBank/DDBJ whole genome shotgun (WGS) entry which is preliminary data.</text>
</comment>
<dbReference type="SUPFAM" id="SSF160631">
    <property type="entry name" value="SMI1/KNR4-like"/>
    <property type="match status" value="1"/>
</dbReference>
<proteinExistence type="predicted"/>
<organism evidence="1 2">
    <name type="scientific">Nocardiopsis mwathae</name>
    <dbReference type="NCBI Taxonomy" id="1472723"/>
    <lineage>
        <taxon>Bacteria</taxon>
        <taxon>Bacillati</taxon>
        <taxon>Actinomycetota</taxon>
        <taxon>Actinomycetes</taxon>
        <taxon>Streptosporangiales</taxon>
        <taxon>Nocardiopsidaceae</taxon>
        <taxon>Nocardiopsis</taxon>
    </lineage>
</organism>
<accession>A0A7X0D3P7</accession>
<dbReference type="AlphaFoldDB" id="A0A7X0D3P7"/>
<dbReference type="RefSeq" id="WP_184073084.1">
    <property type="nucleotide sequence ID" value="NZ_JACHDS010000001.1"/>
</dbReference>
<keyword evidence="2" id="KW-1185">Reference proteome</keyword>
<sequence length="191" mass="22179">MWAERLVAKLGDSRFTGLAPVDWDSVERKYETRLPSDYKYVCDRYSGFSLNGLCILSPRLNVKGKNDLVEATREAEELFLETHDEDDDALEFIPEHNFAALGGRAEMFKFYPHRPGLLKWGQDDGGGNYYWYVDGNPEDWIIITEHRDWIWDQHRMPMSEYLVRGLEGRVQCRVLGSSFARGVDLEELPPQ</sequence>
<gene>
    <name evidence="1" type="ORF">HNR23_000492</name>
</gene>
<dbReference type="EMBL" id="JACHDS010000001">
    <property type="protein sequence ID" value="MBB6170432.1"/>
    <property type="molecule type" value="Genomic_DNA"/>
</dbReference>
<reference evidence="1 2" key="1">
    <citation type="submission" date="2020-08" db="EMBL/GenBank/DDBJ databases">
        <title>Sequencing the genomes of 1000 actinobacteria strains.</title>
        <authorList>
            <person name="Klenk H.-P."/>
        </authorList>
    </citation>
    <scope>NUCLEOTIDE SEQUENCE [LARGE SCALE GENOMIC DNA]</scope>
    <source>
        <strain evidence="1 2">DSM 46659</strain>
    </source>
</reference>
<protein>
    <recommendedName>
        <fullName evidence="3">Knr4/Smi1-like domain-containing protein</fullName>
    </recommendedName>
</protein>
<evidence type="ECO:0000313" key="2">
    <source>
        <dbReference type="Proteomes" id="UP000546642"/>
    </source>
</evidence>